<dbReference type="AlphaFoldDB" id="A0A128F1Q5"/>
<evidence type="ECO:0008006" key="3">
    <source>
        <dbReference type="Google" id="ProtNLM"/>
    </source>
</evidence>
<sequence length="136" mass="14868">MNIETLHNELGEAGKVTLSKTAYPIEALLKVAYDFTGEFYVYIGESGENYEVNIAFADNRNPSADDVVSACGRFMNEVCDQAVRQIVLKETGAIREAIVSAAFAEASKGIYNKPTQVPGVNDKYKDDPLNILVQKG</sequence>
<evidence type="ECO:0000313" key="2">
    <source>
        <dbReference type="Proteomes" id="UP000071641"/>
    </source>
</evidence>
<protein>
    <recommendedName>
        <fullName evidence="3">His-Xaa-Ser system protein HxsD</fullName>
    </recommendedName>
</protein>
<organism evidence="1 2">
    <name type="scientific">Grimontia celer</name>
    <dbReference type="NCBI Taxonomy" id="1796497"/>
    <lineage>
        <taxon>Bacteria</taxon>
        <taxon>Pseudomonadati</taxon>
        <taxon>Pseudomonadota</taxon>
        <taxon>Gammaproteobacteria</taxon>
        <taxon>Vibrionales</taxon>
        <taxon>Vibrionaceae</taxon>
        <taxon>Grimontia</taxon>
    </lineage>
</organism>
<dbReference type="STRING" id="1796497.GCE9029_02153"/>
<dbReference type="InterPro" id="IPR023974">
    <property type="entry name" value="HxsD"/>
</dbReference>
<keyword evidence="2" id="KW-1185">Reference proteome</keyword>
<dbReference type="OrthoDB" id="1047691at2"/>
<accession>A0A128F1Q5</accession>
<dbReference type="NCBIfam" id="TIGR03976">
    <property type="entry name" value="chp_LLNDYxLRE"/>
    <property type="match status" value="1"/>
</dbReference>
<gene>
    <name evidence="1" type="ORF">GCE9029_02153</name>
</gene>
<name>A0A128F1Q5_9GAMM</name>
<dbReference type="RefSeq" id="WP_062663258.1">
    <property type="nucleotide sequence ID" value="NZ_FIZX01000002.1"/>
</dbReference>
<proteinExistence type="predicted"/>
<reference evidence="2" key="1">
    <citation type="submission" date="2016-02" db="EMBL/GenBank/DDBJ databases">
        <authorList>
            <person name="Rodrigo-Torres Lidia"/>
            <person name="Arahal R.David."/>
        </authorList>
    </citation>
    <scope>NUCLEOTIDE SEQUENCE [LARGE SCALE GENOMIC DNA]</scope>
    <source>
        <strain evidence="2">CECT 9029</strain>
    </source>
</reference>
<evidence type="ECO:0000313" key="1">
    <source>
        <dbReference type="EMBL" id="CZF80709.1"/>
    </source>
</evidence>
<dbReference type="Proteomes" id="UP000071641">
    <property type="component" value="Unassembled WGS sequence"/>
</dbReference>
<dbReference type="EMBL" id="FIZX01000002">
    <property type="protein sequence ID" value="CZF80709.1"/>
    <property type="molecule type" value="Genomic_DNA"/>
</dbReference>